<evidence type="ECO:0000313" key="3">
    <source>
        <dbReference type="Proteomes" id="UP000196365"/>
    </source>
</evidence>
<dbReference type="PANTHER" id="PTHR40398">
    <property type="entry name" value="PTS SYSTEM GLUCITOL/SORBITOL-SPECIFIC EIIA COMPONENT"/>
    <property type="match status" value="1"/>
</dbReference>
<comment type="caution">
    <text evidence="1">Lacks conserved residue(s) required for the propagation of feature annotation.</text>
</comment>
<gene>
    <name evidence="2" type="ORF">SAMN02745973_01995</name>
</gene>
<dbReference type="GO" id="GO:0005737">
    <property type="term" value="C:cytoplasm"/>
    <property type="evidence" value="ECO:0007669"/>
    <property type="project" value="InterPro"/>
</dbReference>
<dbReference type="PANTHER" id="PTHR40398:SF1">
    <property type="entry name" value="PTS SYSTEM GLUCITOL_SORBITOL-SPECIFIC EIIA COMPONENT"/>
    <property type="match status" value="1"/>
</dbReference>
<proteinExistence type="predicted"/>
<dbReference type="InterPro" id="IPR004716">
    <property type="entry name" value="PTS_IIA_glucitol/sorbitol-sp"/>
</dbReference>
<protein>
    <submittedName>
        <fullName evidence="2">PTS system, glucitol/sorbitol-specific IIA component</fullName>
    </submittedName>
</protein>
<accession>A0A1T4P9Y5</accession>
<dbReference type="OrthoDB" id="5113885at2"/>
<evidence type="ECO:0000313" key="2">
    <source>
        <dbReference type="EMBL" id="SJZ88385.1"/>
    </source>
</evidence>
<dbReference type="RefSeq" id="WP_087679351.1">
    <property type="nucleotide sequence ID" value="NZ_FUWV01000015.1"/>
</dbReference>
<dbReference type="Pfam" id="PF03829">
    <property type="entry name" value="PTSIIA_gutA"/>
    <property type="match status" value="1"/>
</dbReference>
<reference evidence="2 3" key="1">
    <citation type="submission" date="2017-02" db="EMBL/GenBank/DDBJ databases">
        <authorList>
            <person name="Peterson S.W."/>
        </authorList>
    </citation>
    <scope>NUCLEOTIDE SEQUENCE [LARGE SCALE GENOMIC DNA]</scope>
    <source>
        <strain evidence="2 3">DSM 15102</strain>
    </source>
</reference>
<dbReference type="GO" id="GO:0008982">
    <property type="term" value="F:protein-N(PI)-phosphohistidine-sugar phosphotransferase activity"/>
    <property type="evidence" value="ECO:0007669"/>
    <property type="project" value="InterPro"/>
</dbReference>
<keyword evidence="3" id="KW-1185">Reference proteome</keyword>
<dbReference type="EMBL" id="FUWV01000015">
    <property type="protein sequence ID" value="SJZ88385.1"/>
    <property type="molecule type" value="Genomic_DNA"/>
</dbReference>
<dbReference type="AlphaFoldDB" id="A0A1T4P9Y5"/>
<dbReference type="Gene3D" id="2.40.33.40">
    <property type="entry name" value="Phosphotransferase system, glucitol/sorbitol-specific IIA component"/>
    <property type="match status" value="1"/>
</dbReference>
<dbReference type="PROSITE" id="PS51097">
    <property type="entry name" value="PTS_EIIA_TYPE_5"/>
    <property type="match status" value="1"/>
</dbReference>
<sequence length="122" mass="13419">MKTIYKTKVESIGKNAAAFREEQMIVLFGKEAPSELAEYCYIVDKTSLDGEIAVGDILVLDHKEYTITAVGKEVNNNLANLAHITISFKGLKEAELAGTLYVEKAEVVQLKEGSLIEIKKNA</sequence>
<evidence type="ECO:0000256" key="1">
    <source>
        <dbReference type="PROSITE-ProRule" id="PRU00420"/>
    </source>
</evidence>
<dbReference type="Proteomes" id="UP000196365">
    <property type="component" value="Unassembled WGS sequence"/>
</dbReference>
<organism evidence="2 3">
    <name type="scientific">Garciella nitratireducens DSM 15102</name>
    <dbReference type="NCBI Taxonomy" id="1121911"/>
    <lineage>
        <taxon>Bacteria</taxon>
        <taxon>Bacillati</taxon>
        <taxon>Bacillota</taxon>
        <taxon>Clostridia</taxon>
        <taxon>Eubacteriales</taxon>
        <taxon>Eubacteriaceae</taxon>
        <taxon>Garciella</taxon>
    </lineage>
</organism>
<dbReference type="SUPFAM" id="SSF141530">
    <property type="entry name" value="PTSIIA/GutA-like"/>
    <property type="match status" value="1"/>
</dbReference>
<name>A0A1T4P9Y5_9FIRM</name>
<dbReference type="GO" id="GO:0009401">
    <property type="term" value="P:phosphoenolpyruvate-dependent sugar phosphotransferase system"/>
    <property type="evidence" value="ECO:0007669"/>
    <property type="project" value="InterPro"/>
</dbReference>
<dbReference type="InterPro" id="IPR036665">
    <property type="entry name" value="PTS_IIA_glucitol/sorbitol_sf"/>
</dbReference>
<dbReference type="GO" id="GO:0016301">
    <property type="term" value="F:kinase activity"/>
    <property type="evidence" value="ECO:0007669"/>
    <property type="project" value="TreeGrafter"/>
</dbReference>